<dbReference type="InterPro" id="IPR025444">
    <property type="entry name" value="Monooxy_af470"/>
</dbReference>
<accession>A0A1L9VZB2</accession>
<evidence type="ECO:0000313" key="3">
    <source>
        <dbReference type="EMBL" id="OJJ89264.1"/>
    </source>
</evidence>
<feature type="compositionally biased region" description="Basic and acidic residues" evidence="1">
    <location>
        <begin position="276"/>
        <end position="285"/>
    </location>
</feature>
<dbReference type="GeneID" id="34460253"/>
<organism evidence="3 4">
    <name type="scientific">Aspergillus glaucus CBS 516.65</name>
    <dbReference type="NCBI Taxonomy" id="1160497"/>
    <lineage>
        <taxon>Eukaryota</taxon>
        <taxon>Fungi</taxon>
        <taxon>Dikarya</taxon>
        <taxon>Ascomycota</taxon>
        <taxon>Pezizomycotina</taxon>
        <taxon>Eurotiomycetes</taxon>
        <taxon>Eurotiomycetidae</taxon>
        <taxon>Eurotiales</taxon>
        <taxon>Aspergillaceae</taxon>
        <taxon>Aspergillus</taxon>
        <taxon>Aspergillus subgen. Aspergillus</taxon>
    </lineage>
</organism>
<reference evidence="4" key="1">
    <citation type="journal article" date="2017" name="Genome Biol.">
        <title>Comparative genomics reveals high biological diversity and specific adaptations in the industrially and medically important fungal genus Aspergillus.</title>
        <authorList>
            <person name="de Vries R.P."/>
            <person name="Riley R."/>
            <person name="Wiebenga A."/>
            <person name="Aguilar-Osorio G."/>
            <person name="Amillis S."/>
            <person name="Uchima C.A."/>
            <person name="Anderluh G."/>
            <person name="Asadollahi M."/>
            <person name="Askin M."/>
            <person name="Barry K."/>
            <person name="Battaglia E."/>
            <person name="Bayram O."/>
            <person name="Benocci T."/>
            <person name="Braus-Stromeyer S.A."/>
            <person name="Caldana C."/>
            <person name="Canovas D."/>
            <person name="Cerqueira G.C."/>
            <person name="Chen F."/>
            <person name="Chen W."/>
            <person name="Choi C."/>
            <person name="Clum A."/>
            <person name="Dos Santos R.A."/>
            <person name="Damasio A.R."/>
            <person name="Diallinas G."/>
            <person name="Emri T."/>
            <person name="Fekete E."/>
            <person name="Flipphi M."/>
            <person name="Freyberg S."/>
            <person name="Gallo A."/>
            <person name="Gournas C."/>
            <person name="Habgood R."/>
            <person name="Hainaut M."/>
            <person name="Harispe M.L."/>
            <person name="Henrissat B."/>
            <person name="Hilden K.S."/>
            <person name="Hope R."/>
            <person name="Hossain A."/>
            <person name="Karabika E."/>
            <person name="Karaffa L."/>
            <person name="Karanyi Z."/>
            <person name="Krasevec N."/>
            <person name="Kuo A."/>
            <person name="Kusch H."/>
            <person name="LaButti K."/>
            <person name="Lagendijk E.L."/>
            <person name="Lapidus A."/>
            <person name="Levasseur A."/>
            <person name="Lindquist E."/>
            <person name="Lipzen A."/>
            <person name="Logrieco A.F."/>
            <person name="MacCabe A."/>
            <person name="Maekelae M.R."/>
            <person name="Malavazi I."/>
            <person name="Melin P."/>
            <person name="Meyer V."/>
            <person name="Mielnichuk N."/>
            <person name="Miskei M."/>
            <person name="Molnar A.P."/>
            <person name="Mule G."/>
            <person name="Ngan C.Y."/>
            <person name="Orejas M."/>
            <person name="Orosz E."/>
            <person name="Ouedraogo J.P."/>
            <person name="Overkamp K.M."/>
            <person name="Park H.-S."/>
            <person name="Perrone G."/>
            <person name="Piumi F."/>
            <person name="Punt P.J."/>
            <person name="Ram A.F."/>
            <person name="Ramon A."/>
            <person name="Rauscher S."/>
            <person name="Record E."/>
            <person name="Riano-Pachon D.M."/>
            <person name="Robert V."/>
            <person name="Roehrig J."/>
            <person name="Ruller R."/>
            <person name="Salamov A."/>
            <person name="Salih N.S."/>
            <person name="Samson R.A."/>
            <person name="Sandor E."/>
            <person name="Sanguinetti M."/>
            <person name="Schuetze T."/>
            <person name="Sepcic K."/>
            <person name="Shelest E."/>
            <person name="Sherlock G."/>
            <person name="Sophianopoulou V."/>
            <person name="Squina F.M."/>
            <person name="Sun H."/>
            <person name="Susca A."/>
            <person name="Todd R.B."/>
            <person name="Tsang A."/>
            <person name="Unkles S.E."/>
            <person name="van de Wiele N."/>
            <person name="van Rossen-Uffink D."/>
            <person name="Oliveira J.V."/>
            <person name="Vesth T.C."/>
            <person name="Visser J."/>
            <person name="Yu J.-H."/>
            <person name="Zhou M."/>
            <person name="Andersen M.R."/>
            <person name="Archer D.B."/>
            <person name="Baker S.E."/>
            <person name="Benoit I."/>
            <person name="Brakhage A.A."/>
            <person name="Braus G.H."/>
            <person name="Fischer R."/>
            <person name="Frisvad J.C."/>
            <person name="Goldman G.H."/>
            <person name="Houbraken J."/>
            <person name="Oakley B."/>
            <person name="Pocsi I."/>
            <person name="Scazzocchio C."/>
            <person name="Seiboth B."/>
            <person name="vanKuyk P.A."/>
            <person name="Wortman J."/>
            <person name="Dyer P.S."/>
            <person name="Grigoriev I.V."/>
        </authorList>
    </citation>
    <scope>NUCLEOTIDE SEQUENCE [LARGE SCALE GENOMIC DNA]</scope>
    <source>
        <strain evidence="4">CBS 516.65</strain>
    </source>
</reference>
<proteinExistence type="predicted"/>
<dbReference type="Proteomes" id="UP000184300">
    <property type="component" value="Unassembled WGS sequence"/>
</dbReference>
<dbReference type="VEuPathDB" id="FungiDB:ASPGLDRAFT_30976"/>
<feature type="transmembrane region" description="Helical" evidence="2">
    <location>
        <begin position="36"/>
        <end position="64"/>
    </location>
</feature>
<evidence type="ECO:0000256" key="1">
    <source>
        <dbReference type="SAM" id="MobiDB-lite"/>
    </source>
</evidence>
<protein>
    <submittedName>
        <fullName evidence="3">Uncharacterized protein</fullName>
    </submittedName>
</protein>
<keyword evidence="2" id="KW-0812">Transmembrane</keyword>
<dbReference type="AlphaFoldDB" id="A0A1L9VZB2"/>
<feature type="region of interest" description="Disordered" evidence="1">
    <location>
        <begin position="262"/>
        <end position="285"/>
    </location>
</feature>
<evidence type="ECO:0000313" key="4">
    <source>
        <dbReference type="Proteomes" id="UP000184300"/>
    </source>
</evidence>
<keyword evidence="2" id="KW-1133">Transmembrane helix</keyword>
<keyword evidence="2" id="KW-0472">Membrane</keyword>
<dbReference type="STRING" id="1160497.A0A1L9VZB2"/>
<dbReference type="OrthoDB" id="3202396at2759"/>
<dbReference type="InterPro" id="IPR011008">
    <property type="entry name" value="Dimeric_a/b-barrel"/>
</dbReference>
<dbReference type="SUPFAM" id="SSF54909">
    <property type="entry name" value="Dimeric alpha+beta barrel"/>
    <property type="match status" value="1"/>
</dbReference>
<gene>
    <name evidence="3" type="ORF">ASPGLDRAFT_30976</name>
</gene>
<dbReference type="RefSeq" id="XP_022405926.1">
    <property type="nucleotide sequence ID" value="XM_022543992.1"/>
</dbReference>
<dbReference type="Pfam" id="PF13826">
    <property type="entry name" value="Monooxy_af470-like"/>
    <property type="match status" value="1"/>
</dbReference>
<evidence type="ECO:0000256" key="2">
    <source>
        <dbReference type="SAM" id="Phobius"/>
    </source>
</evidence>
<dbReference type="EMBL" id="KV878888">
    <property type="protein sequence ID" value="OJJ89264.1"/>
    <property type="molecule type" value="Genomic_DNA"/>
</dbReference>
<sequence>MALESLSIKRPHPSPGVVGGIVTHNLLRDTFTIQTWLLIGAVLQSLLTIFLPLPYAILPASCLLSWRAMHTMLMACGLIRNTNMDDVIMGKFSAQIPGRDSVMPRRGAEEDVTVILLGARSNHPLGIFGPGYQQVGDFQNKMLAQLDGNAEKYGFLGSTTYLEATARQTSNQIITACYFRSIEELHRYAHSPLHREAWNWWNGITKTHPHLSISHEVYHAPKGCWENIYVNYHLTGIGNMRVDVKSPEEGVRPIVDARKGGLRTQTGRLAKGNGADNEKYGADPY</sequence>
<name>A0A1L9VZB2_ASPGL</name>
<keyword evidence="4" id="KW-1185">Reference proteome</keyword>